<dbReference type="InterPro" id="IPR018062">
    <property type="entry name" value="HTH_AraC-typ_CS"/>
</dbReference>
<dbReference type="PROSITE" id="PS01124">
    <property type="entry name" value="HTH_ARAC_FAMILY_2"/>
    <property type="match status" value="1"/>
</dbReference>
<dbReference type="InterPro" id="IPR051552">
    <property type="entry name" value="HptR"/>
</dbReference>
<dbReference type="SMART" id="SM00448">
    <property type="entry name" value="REC"/>
    <property type="match status" value="1"/>
</dbReference>
<dbReference type="InterPro" id="IPR018060">
    <property type="entry name" value="HTH_AraC"/>
</dbReference>
<dbReference type="PANTHER" id="PTHR42713">
    <property type="entry name" value="HISTIDINE KINASE-RELATED"/>
    <property type="match status" value="1"/>
</dbReference>
<dbReference type="EMBL" id="JBHSMJ010000018">
    <property type="protein sequence ID" value="MFC5449304.1"/>
    <property type="molecule type" value="Genomic_DNA"/>
</dbReference>
<dbReference type="CDD" id="cd17536">
    <property type="entry name" value="REC_YesN-like"/>
    <property type="match status" value="1"/>
</dbReference>
<comment type="caution">
    <text evidence="11">The sequence shown here is derived from an EMBL/GenBank/DDBJ whole genome shotgun (WGS) entry which is preliminary data.</text>
</comment>
<evidence type="ECO:0000259" key="10">
    <source>
        <dbReference type="PROSITE" id="PS50110"/>
    </source>
</evidence>
<feature type="domain" description="HTH araC/xylS-type" evidence="9">
    <location>
        <begin position="433"/>
        <end position="531"/>
    </location>
</feature>
<dbReference type="Gene3D" id="1.10.10.60">
    <property type="entry name" value="Homeodomain-like"/>
    <property type="match status" value="2"/>
</dbReference>
<gene>
    <name evidence="11" type="ORF">ACFPOG_13630</name>
</gene>
<dbReference type="SUPFAM" id="SSF52172">
    <property type="entry name" value="CheY-like"/>
    <property type="match status" value="1"/>
</dbReference>
<evidence type="ECO:0000313" key="12">
    <source>
        <dbReference type="Proteomes" id="UP001596044"/>
    </source>
</evidence>
<reference evidence="12" key="1">
    <citation type="journal article" date="2019" name="Int. J. Syst. Evol. Microbiol.">
        <title>The Global Catalogue of Microorganisms (GCM) 10K type strain sequencing project: providing services to taxonomists for standard genome sequencing and annotation.</title>
        <authorList>
            <consortium name="The Broad Institute Genomics Platform"/>
            <consortium name="The Broad Institute Genome Sequencing Center for Infectious Disease"/>
            <person name="Wu L."/>
            <person name="Ma J."/>
        </authorList>
    </citation>
    <scope>NUCLEOTIDE SEQUENCE [LARGE SCALE GENOMIC DNA]</scope>
    <source>
        <strain evidence="12">KACC 11904</strain>
    </source>
</reference>
<dbReference type="InterPro" id="IPR001789">
    <property type="entry name" value="Sig_transdc_resp-reg_receiver"/>
</dbReference>
<evidence type="ECO:0000256" key="8">
    <source>
        <dbReference type="PROSITE-ProRule" id="PRU00169"/>
    </source>
</evidence>
<evidence type="ECO:0000256" key="7">
    <source>
        <dbReference type="ARBA" id="ARBA00023163"/>
    </source>
</evidence>
<evidence type="ECO:0000256" key="3">
    <source>
        <dbReference type="ARBA" id="ARBA00022553"/>
    </source>
</evidence>
<evidence type="ECO:0000256" key="2">
    <source>
        <dbReference type="ARBA" id="ARBA00022490"/>
    </source>
</evidence>
<evidence type="ECO:0000313" key="11">
    <source>
        <dbReference type="EMBL" id="MFC5449304.1"/>
    </source>
</evidence>
<evidence type="ECO:0000256" key="5">
    <source>
        <dbReference type="ARBA" id="ARBA00023015"/>
    </source>
</evidence>
<keyword evidence="12" id="KW-1185">Reference proteome</keyword>
<comment type="subcellular location">
    <subcellularLocation>
        <location evidence="1">Cytoplasm</location>
    </subcellularLocation>
</comment>
<dbReference type="InterPro" id="IPR020449">
    <property type="entry name" value="Tscrpt_reg_AraC-type_HTH"/>
</dbReference>
<dbReference type="InterPro" id="IPR009057">
    <property type="entry name" value="Homeodomain-like_sf"/>
</dbReference>
<dbReference type="PRINTS" id="PR00032">
    <property type="entry name" value="HTHARAC"/>
</dbReference>
<dbReference type="Pfam" id="PF12833">
    <property type="entry name" value="HTH_18"/>
    <property type="match status" value="1"/>
</dbReference>
<dbReference type="Pfam" id="PF00072">
    <property type="entry name" value="Response_reg"/>
    <property type="match status" value="1"/>
</dbReference>
<evidence type="ECO:0000256" key="4">
    <source>
        <dbReference type="ARBA" id="ARBA00023012"/>
    </source>
</evidence>
<dbReference type="InterPro" id="IPR011006">
    <property type="entry name" value="CheY-like_superfamily"/>
</dbReference>
<keyword evidence="5" id="KW-0805">Transcription regulation</keyword>
<dbReference type="SUPFAM" id="SSF46689">
    <property type="entry name" value="Homeodomain-like"/>
    <property type="match status" value="2"/>
</dbReference>
<evidence type="ECO:0000256" key="1">
    <source>
        <dbReference type="ARBA" id="ARBA00004496"/>
    </source>
</evidence>
<dbReference type="Proteomes" id="UP001596044">
    <property type="component" value="Unassembled WGS sequence"/>
</dbReference>
<feature type="domain" description="Response regulatory" evidence="10">
    <location>
        <begin position="3"/>
        <end position="119"/>
    </location>
</feature>
<dbReference type="SMART" id="SM00342">
    <property type="entry name" value="HTH_ARAC"/>
    <property type="match status" value="1"/>
</dbReference>
<keyword evidence="4" id="KW-0902">Two-component regulatory system</keyword>
<dbReference type="PANTHER" id="PTHR42713:SF3">
    <property type="entry name" value="TRANSCRIPTIONAL REGULATORY PROTEIN HPTR"/>
    <property type="match status" value="1"/>
</dbReference>
<keyword evidence="2" id="KW-0963">Cytoplasm</keyword>
<accession>A0ABW0K7P1</accession>
<keyword evidence="7" id="KW-0804">Transcription</keyword>
<dbReference type="RefSeq" id="WP_270879702.1">
    <property type="nucleotide sequence ID" value="NZ_JAQFVF010000026.1"/>
</dbReference>
<dbReference type="PROSITE" id="PS50110">
    <property type="entry name" value="RESPONSE_REGULATORY"/>
    <property type="match status" value="1"/>
</dbReference>
<organism evidence="11 12">
    <name type="scientific">Paenibacillus aestuarii</name>
    <dbReference type="NCBI Taxonomy" id="516965"/>
    <lineage>
        <taxon>Bacteria</taxon>
        <taxon>Bacillati</taxon>
        <taxon>Bacillota</taxon>
        <taxon>Bacilli</taxon>
        <taxon>Bacillales</taxon>
        <taxon>Paenibacillaceae</taxon>
        <taxon>Paenibacillus</taxon>
    </lineage>
</organism>
<protein>
    <submittedName>
        <fullName evidence="11">Response regulator</fullName>
    </submittedName>
</protein>
<name>A0ABW0K7P1_9BACL</name>
<keyword evidence="3 8" id="KW-0597">Phosphoprotein</keyword>
<keyword evidence="6" id="KW-0238">DNA-binding</keyword>
<sequence length="540" mass="62067">MLNILVVDDEVIQRRVLASIIREARPGCHVREAKNGHDALEVIHTTNIDIVFTDIKMPVLDGLEFIEKLNDSGQAIKVIILSGYRYFEYAQKAVQLGAFDYLLKPIKEDSICEILDKVESSIRKERESLLETQQIKKQLDRTLTAYYEGLLLDWIAGTITEAQREEICRQFALGRRGIVVTAKLQDAGQLIDALESENRVKSALLRSMEAQAAHFGPSVSFYSREDKQLLISVISLSDNQAGELAKFTQLLEQFAEQAGRQFGWRLTIGVGAGCDNIAYEVSRSFDEALTAISFRYFLPDHRVIQFTEISTFNRTIPYVYWREEEQFREIIRKNKSEYLGGQAEEFFAKLVAEGLPHPDSCSKTVLRMISAIATVMKDFVTEQQHLDLLIETEAKLSASVDYFDCKKKFLDTLYCWIGMIQKSRSRKHESVVETCIQYIDEHYMEDLSLDTVAAHFFFSPNYLGVMLKNHLGVTFSKYLSDVRIKKGIELLQNSDKKVYEVASQVGFKDDKYFYRVFKSKFGMTPDEYRRHKHVIHMTSD</sequence>
<proteinExistence type="predicted"/>
<dbReference type="Gene3D" id="3.40.50.2300">
    <property type="match status" value="1"/>
</dbReference>
<evidence type="ECO:0000256" key="6">
    <source>
        <dbReference type="ARBA" id="ARBA00023125"/>
    </source>
</evidence>
<dbReference type="PROSITE" id="PS00041">
    <property type="entry name" value="HTH_ARAC_FAMILY_1"/>
    <property type="match status" value="1"/>
</dbReference>
<evidence type="ECO:0000259" key="9">
    <source>
        <dbReference type="PROSITE" id="PS01124"/>
    </source>
</evidence>
<feature type="modified residue" description="4-aspartylphosphate" evidence="8">
    <location>
        <position position="54"/>
    </location>
</feature>